<dbReference type="Gene3D" id="2.60.120.200">
    <property type="match status" value="1"/>
</dbReference>
<keyword evidence="3" id="KW-1185">Reference proteome</keyword>
<protein>
    <submittedName>
        <fullName evidence="2">Polysaccharide lyase family 7 protein</fullName>
    </submittedName>
</protein>
<accession>A0ABW5TY29</accession>
<dbReference type="RefSeq" id="WP_379045174.1">
    <property type="nucleotide sequence ID" value="NZ_JBHSKW010000051.1"/>
</dbReference>
<dbReference type="InterPro" id="IPR013320">
    <property type="entry name" value="ConA-like_dom_sf"/>
</dbReference>
<evidence type="ECO:0000313" key="2">
    <source>
        <dbReference type="EMBL" id="MFD2733503.1"/>
    </source>
</evidence>
<proteinExistence type="predicted"/>
<organism evidence="2 3">
    <name type="scientific">Pedobacter alpinus</name>
    <dbReference type="NCBI Taxonomy" id="1590643"/>
    <lineage>
        <taxon>Bacteria</taxon>
        <taxon>Pseudomonadati</taxon>
        <taxon>Bacteroidota</taxon>
        <taxon>Sphingobacteriia</taxon>
        <taxon>Sphingobacteriales</taxon>
        <taxon>Sphingobacteriaceae</taxon>
        <taxon>Pedobacter</taxon>
    </lineage>
</organism>
<name>A0ABW5TY29_9SPHI</name>
<evidence type="ECO:0000259" key="1">
    <source>
        <dbReference type="Pfam" id="PF08787"/>
    </source>
</evidence>
<dbReference type="InterPro" id="IPR014895">
    <property type="entry name" value="Alginate_lyase_2"/>
</dbReference>
<dbReference type="SUPFAM" id="SSF49899">
    <property type="entry name" value="Concanavalin A-like lectins/glucanases"/>
    <property type="match status" value="1"/>
</dbReference>
<reference evidence="3" key="1">
    <citation type="journal article" date="2019" name="Int. J. Syst. Evol. Microbiol.">
        <title>The Global Catalogue of Microorganisms (GCM) 10K type strain sequencing project: providing services to taxonomists for standard genome sequencing and annotation.</title>
        <authorList>
            <consortium name="The Broad Institute Genomics Platform"/>
            <consortium name="The Broad Institute Genome Sequencing Center for Infectious Disease"/>
            <person name="Wu L."/>
            <person name="Ma J."/>
        </authorList>
    </citation>
    <scope>NUCLEOTIDE SEQUENCE [LARGE SCALE GENOMIC DNA]</scope>
    <source>
        <strain evidence="3">KCTC 42456</strain>
    </source>
</reference>
<dbReference type="PROSITE" id="PS51257">
    <property type="entry name" value="PROKAR_LIPOPROTEIN"/>
    <property type="match status" value="1"/>
</dbReference>
<feature type="domain" description="Alginate lyase 2" evidence="1">
    <location>
        <begin position="33"/>
        <end position="249"/>
    </location>
</feature>
<keyword evidence="2" id="KW-0456">Lyase</keyword>
<dbReference type="EMBL" id="JBHULV010000056">
    <property type="protein sequence ID" value="MFD2733503.1"/>
    <property type="molecule type" value="Genomic_DNA"/>
</dbReference>
<evidence type="ECO:0000313" key="3">
    <source>
        <dbReference type="Proteomes" id="UP001597546"/>
    </source>
</evidence>
<gene>
    <name evidence="2" type="ORF">ACFSSE_17470</name>
</gene>
<dbReference type="Pfam" id="PF08787">
    <property type="entry name" value="Alginate_lyase2"/>
    <property type="match status" value="1"/>
</dbReference>
<comment type="caution">
    <text evidence="2">The sequence shown here is derived from an EMBL/GenBank/DDBJ whole genome shotgun (WGS) entry which is preliminary data.</text>
</comment>
<dbReference type="Proteomes" id="UP001597546">
    <property type="component" value="Unassembled WGS sequence"/>
</dbReference>
<sequence>MKKIYLIMVLFSGACSAEKSITAQQTKYPSQVLNLTNWKLNTPVDTQKPGNVNSYQQQELTTFSDPNWFHLNQKKDGVVFKANAGGVTTSGSGYPRSELREMTANGTKNASWGSSSGVHSLFIEQAITHLPDVKPHIVVGQIHDANDDVIVFRLERKKLFIDLNGDDGPTLDNNYTLGRKFTVMFKVHDNKVDCYYNDALVYTYNTTFSGAYFKAGAYVQSSCKGKKKVTNESCDAYGEMEIYKLWVKHE</sequence>
<dbReference type="GO" id="GO:0016829">
    <property type="term" value="F:lyase activity"/>
    <property type="evidence" value="ECO:0007669"/>
    <property type="project" value="UniProtKB-KW"/>
</dbReference>